<feature type="transmembrane region" description="Helical" evidence="13">
    <location>
        <begin position="169"/>
        <end position="188"/>
    </location>
</feature>
<evidence type="ECO:0000256" key="6">
    <source>
        <dbReference type="ARBA" id="ARBA00022989"/>
    </source>
</evidence>
<dbReference type="InterPro" id="IPR014371">
    <property type="entry name" value="Oat_ACAT_DAG_ARE"/>
</dbReference>
<feature type="transmembrane region" description="Helical" evidence="13">
    <location>
        <begin position="371"/>
        <end position="393"/>
    </location>
</feature>
<evidence type="ECO:0000256" key="2">
    <source>
        <dbReference type="ARBA" id="ARBA00009010"/>
    </source>
</evidence>
<evidence type="ECO:0000256" key="9">
    <source>
        <dbReference type="ARBA" id="ARBA00023568"/>
    </source>
</evidence>
<feature type="transmembrane region" description="Helical" evidence="13">
    <location>
        <begin position="498"/>
        <end position="518"/>
    </location>
</feature>
<organism evidence="14 15">
    <name type="scientific">Piedraia hortae CBS 480.64</name>
    <dbReference type="NCBI Taxonomy" id="1314780"/>
    <lineage>
        <taxon>Eukaryota</taxon>
        <taxon>Fungi</taxon>
        <taxon>Dikarya</taxon>
        <taxon>Ascomycota</taxon>
        <taxon>Pezizomycotina</taxon>
        <taxon>Dothideomycetes</taxon>
        <taxon>Dothideomycetidae</taxon>
        <taxon>Capnodiales</taxon>
        <taxon>Piedraiaceae</taxon>
        <taxon>Piedraia</taxon>
    </lineage>
</organism>
<dbReference type="PANTHER" id="PTHR10408">
    <property type="entry name" value="STEROL O-ACYLTRANSFERASE"/>
    <property type="match status" value="1"/>
</dbReference>
<keyword evidence="6 13" id="KW-1133">Transmembrane helix</keyword>
<evidence type="ECO:0000256" key="11">
    <source>
        <dbReference type="PIRSR" id="PIRSR000439-1"/>
    </source>
</evidence>
<keyword evidence="3 10" id="KW-0808">Transferase</keyword>
<dbReference type="GO" id="GO:0005789">
    <property type="term" value="C:endoplasmic reticulum membrane"/>
    <property type="evidence" value="ECO:0007669"/>
    <property type="project" value="UniProtKB-SubCell"/>
</dbReference>
<evidence type="ECO:0000256" key="1">
    <source>
        <dbReference type="ARBA" id="ARBA00004477"/>
    </source>
</evidence>
<accession>A0A6A7BY87</accession>
<dbReference type="Pfam" id="PF03062">
    <property type="entry name" value="MBOAT"/>
    <property type="match status" value="1"/>
</dbReference>
<keyword evidence="4 13" id="KW-0812">Transmembrane</keyword>
<evidence type="ECO:0000256" key="10">
    <source>
        <dbReference type="PIRNR" id="PIRNR000439"/>
    </source>
</evidence>
<dbReference type="PANTHER" id="PTHR10408:SF23">
    <property type="entry name" value="STEROL O-ACYLTRANSFERASE 1-RELATED"/>
    <property type="match status" value="1"/>
</dbReference>
<feature type="transmembrane region" description="Helical" evidence="13">
    <location>
        <begin position="89"/>
        <end position="109"/>
    </location>
</feature>
<evidence type="ECO:0000256" key="5">
    <source>
        <dbReference type="ARBA" id="ARBA00022824"/>
    </source>
</evidence>
<dbReference type="AlphaFoldDB" id="A0A6A7BY87"/>
<dbReference type="GO" id="GO:0008204">
    <property type="term" value="P:ergosterol metabolic process"/>
    <property type="evidence" value="ECO:0007669"/>
    <property type="project" value="TreeGrafter"/>
</dbReference>
<evidence type="ECO:0000256" key="7">
    <source>
        <dbReference type="ARBA" id="ARBA00023136"/>
    </source>
</evidence>
<dbReference type="InterPro" id="IPR004299">
    <property type="entry name" value="MBOAT_fam"/>
</dbReference>
<comment type="function">
    <text evidence="9">Sterol O-acyltransferase that catalyzes the formation of stery esters.</text>
</comment>
<evidence type="ECO:0000256" key="12">
    <source>
        <dbReference type="SAM" id="MobiDB-lite"/>
    </source>
</evidence>
<gene>
    <name evidence="14" type="ORF">K470DRAFT_258829</name>
</gene>
<dbReference type="OrthoDB" id="10039049at2759"/>
<feature type="compositionally biased region" description="Low complexity" evidence="12">
    <location>
        <begin position="247"/>
        <end position="257"/>
    </location>
</feature>
<reference evidence="14" key="1">
    <citation type="journal article" date="2020" name="Stud. Mycol.">
        <title>101 Dothideomycetes genomes: a test case for predicting lifestyles and emergence of pathogens.</title>
        <authorList>
            <person name="Haridas S."/>
            <person name="Albert R."/>
            <person name="Binder M."/>
            <person name="Bloem J."/>
            <person name="Labutti K."/>
            <person name="Salamov A."/>
            <person name="Andreopoulos B."/>
            <person name="Baker S."/>
            <person name="Barry K."/>
            <person name="Bills G."/>
            <person name="Bluhm B."/>
            <person name="Cannon C."/>
            <person name="Castanera R."/>
            <person name="Culley D."/>
            <person name="Daum C."/>
            <person name="Ezra D."/>
            <person name="Gonzalez J."/>
            <person name="Henrissat B."/>
            <person name="Kuo A."/>
            <person name="Liang C."/>
            <person name="Lipzen A."/>
            <person name="Lutzoni F."/>
            <person name="Magnuson J."/>
            <person name="Mondo S."/>
            <person name="Nolan M."/>
            <person name="Ohm R."/>
            <person name="Pangilinan J."/>
            <person name="Park H.-J."/>
            <person name="Ramirez L."/>
            <person name="Alfaro M."/>
            <person name="Sun H."/>
            <person name="Tritt A."/>
            <person name="Yoshinaga Y."/>
            <person name="Zwiers L.-H."/>
            <person name="Turgeon B."/>
            <person name="Goodwin S."/>
            <person name="Spatafora J."/>
            <person name="Crous P."/>
            <person name="Grigoriev I."/>
        </authorList>
    </citation>
    <scope>NUCLEOTIDE SEQUENCE</scope>
    <source>
        <strain evidence="14">CBS 480.64</strain>
    </source>
</reference>
<proteinExistence type="inferred from homology"/>
<keyword evidence="15" id="KW-1185">Reference proteome</keyword>
<evidence type="ECO:0000313" key="14">
    <source>
        <dbReference type="EMBL" id="KAF2859488.1"/>
    </source>
</evidence>
<dbReference type="EMBL" id="MU005992">
    <property type="protein sequence ID" value="KAF2859488.1"/>
    <property type="molecule type" value="Genomic_DNA"/>
</dbReference>
<dbReference type="PIRSF" id="PIRSF000439">
    <property type="entry name" value="Oat_ACAT_DAG_ARE"/>
    <property type="match status" value="1"/>
</dbReference>
<evidence type="ECO:0000256" key="13">
    <source>
        <dbReference type="SAM" id="Phobius"/>
    </source>
</evidence>
<protein>
    <recommendedName>
        <fullName evidence="10">O-acyltransferase</fullName>
    </recommendedName>
</protein>
<comment type="similarity">
    <text evidence="2 10">Belongs to the membrane-bound acyltransferase family. Sterol o-acyltransferase subfamily.</text>
</comment>
<keyword evidence="8 10" id="KW-0012">Acyltransferase</keyword>
<feature type="transmembrane region" description="Helical" evidence="13">
    <location>
        <begin position="553"/>
        <end position="572"/>
    </location>
</feature>
<feature type="transmembrane region" description="Helical" evidence="13">
    <location>
        <begin position="133"/>
        <end position="157"/>
    </location>
</feature>
<dbReference type="Proteomes" id="UP000799421">
    <property type="component" value="Unassembled WGS sequence"/>
</dbReference>
<keyword evidence="5 10" id="KW-0256">Endoplasmic reticulum</keyword>
<evidence type="ECO:0000256" key="4">
    <source>
        <dbReference type="ARBA" id="ARBA00022692"/>
    </source>
</evidence>
<keyword evidence="7 10" id="KW-0472">Membrane</keyword>
<evidence type="ECO:0000256" key="8">
    <source>
        <dbReference type="ARBA" id="ARBA00023315"/>
    </source>
</evidence>
<dbReference type="GO" id="GO:0034737">
    <property type="term" value="F:ergosterol O-acyltransferase activity"/>
    <property type="evidence" value="ECO:0007669"/>
    <property type="project" value="TreeGrafter"/>
</dbReference>
<comment type="subcellular location">
    <subcellularLocation>
        <location evidence="1 10">Endoplasmic reticulum membrane</location>
        <topology evidence="1 10">Multi-pass membrane protein</topology>
    </subcellularLocation>
</comment>
<evidence type="ECO:0000313" key="15">
    <source>
        <dbReference type="Proteomes" id="UP000799421"/>
    </source>
</evidence>
<sequence length="573" mass="66420">MDVVVDPSDKEVEDCDTIRGRNNIEVVLEPTGSKGRYILKADDPEIQAILKQALDSKDRKPRARFRDHVFTRQLSTFDRQNPAKSERSFFGFFTLFWVCMAWLLTQAGLKNWRDYGNILGPNQIMELMFRRDVLVLGITDGAMFASTAVSYLIQLLVYKNYINWSRSGWIVQNLWQSAYIGSVIGWAYYREWPWTHSIFAVLHGLVFLMKQHSYAFYNGYLSGIYRRRALLQRKLSELQNTEPIPSSPNGAESESSSVQLREASQLEPRLTSKTSTNLTDEHSPVAHIASSINNGVAITQFQKSHFESTIQTSIDDLTAELTGKSPTHTTTYPHNLTLGNFLQFTCFPTLVYELTYPRSDSRNWLYILEKLLAVFGILILMNVISQNYIYPLVARTITMKSQNTPMEVRWREFPWIMSDMLFPLLIEQLLTWYLIWECILNVLAELTRFADRGFYGDWWNSVTWDQYARDWNRPVHHFLLRHVYHLSISALRLSKRSATFVTFLLSALVHEMCMAILFGKVRGYLLGLQLMQMPLVMLSRSRLFKGRDVLGNVMFWVGLFLGPSFLMSLYLII</sequence>
<name>A0A6A7BY87_9PEZI</name>
<feature type="active site" evidence="11">
    <location>
        <position position="510"/>
    </location>
</feature>
<feature type="transmembrane region" description="Helical" evidence="13">
    <location>
        <begin position="194"/>
        <end position="217"/>
    </location>
</feature>
<evidence type="ECO:0000256" key="3">
    <source>
        <dbReference type="ARBA" id="ARBA00022679"/>
    </source>
</evidence>
<feature type="region of interest" description="Disordered" evidence="12">
    <location>
        <begin position="240"/>
        <end position="278"/>
    </location>
</feature>